<dbReference type="Gene3D" id="3.40.50.720">
    <property type="entry name" value="NAD(P)-binding Rossmann-like Domain"/>
    <property type="match status" value="1"/>
</dbReference>
<dbReference type="PIRSF" id="PIRSF000126">
    <property type="entry name" value="11-beta-HSD1"/>
    <property type="match status" value="1"/>
</dbReference>
<keyword evidence="5" id="KW-1133">Transmembrane helix</keyword>
<evidence type="ECO:0000313" key="7">
    <source>
        <dbReference type="Proteomes" id="UP001381693"/>
    </source>
</evidence>
<keyword evidence="3" id="KW-0496">Mitochondrion</keyword>
<reference evidence="6 7" key="1">
    <citation type="submission" date="2023-11" db="EMBL/GenBank/DDBJ databases">
        <title>Halocaridina rubra genome assembly.</title>
        <authorList>
            <person name="Smith C."/>
        </authorList>
    </citation>
    <scope>NUCLEOTIDE SEQUENCE [LARGE SCALE GENOMIC DNA]</scope>
    <source>
        <strain evidence="6">EP-1</strain>
        <tissue evidence="6">Whole</tissue>
    </source>
</reference>
<dbReference type="Pfam" id="PF00106">
    <property type="entry name" value="adh_short"/>
    <property type="match status" value="1"/>
</dbReference>
<dbReference type="FunFam" id="3.40.50.720:FF:000137">
    <property type="entry name" value="Hydroxysteroid (17-beta) dehydrogenase 3"/>
    <property type="match status" value="1"/>
</dbReference>
<accession>A0AAN9A761</accession>
<dbReference type="PANTHER" id="PTHR44889:SF1">
    <property type="entry name" value="INACTIVE HYDROXYSTEROID DEHYDROGENASE-LIKE PROTEIN 1"/>
    <property type="match status" value="1"/>
</dbReference>
<keyword evidence="5" id="KW-0812">Transmembrane</keyword>
<evidence type="ECO:0000256" key="4">
    <source>
        <dbReference type="ARBA" id="ARBA00038261"/>
    </source>
</evidence>
<evidence type="ECO:0000256" key="5">
    <source>
        <dbReference type="SAM" id="Phobius"/>
    </source>
</evidence>
<keyword evidence="7" id="KW-1185">Reference proteome</keyword>
<dbReference type="PRINTS" id="PR00081">
    <property type="entry name" value="GDHRDH"/>
</dbReference>
<dbReference type="PRINTS" id="PR00080">
    <property type="entry name" value="SDRFAMILY"/>
</dbReference>
<dbReference type="GO" id="GO:0005739">
    <property type="term" value="C:mitochondrion"/>
    <property type="evidence" value="ECO:0007669"/>
    <property type="project" value="UniProtKB-SubCell"/>
</dbReference>
<dbReference type="EMBL" id="JAXCGZ010009456">
    <property type="protein sequence ID" value="KAK7077213.1"/>
    <property type="molecule type" value="Genomic_DNA"/>
</dbReference>
<name>A0AAN9A761_HALRR</name>
<evidence type="ECO:0000313" key="6">
    <source>
        <dbReference type="EMBL" id="KAK7077213.1"/>
    </source>
</evidence>
<comment type="caution">
    <text evidence="6">The sequence shown here is derived from an EMBL/GenBank/DDBJ whole genome shotgun (WGS) entry which is preliminary data.</text>
</comment>
<evidence type="ECO:0000256" key="1">
    <source>
        <dbReference type="ARBA" id="ARBA00004173"/>
    </source>
</evidence>
<keyword evidence="5" id="KW-0472">Membrane</keyword>
<evidence type="ECO:0000256" key="2">
    <source>
        <dbReference type="ARBA" id="ARBA00022857"/>
    </source>
</evidence>
<dbReference type="Proteomes" id="UP001381693">
    <property type="component" value="Unassembled WGS sequence"/>
</dbReference>
<sequence length="327" mass="36585">MDESYDSRGLFPNLQILTTIIITVGSIFTAKFLVVTVYSLIIGFRAHVWSKLWDRKLVERYGKWAVVTGCTDGIGKGYAFELAKHGMNLVLISRTLEKLHKVSKDICSQFGVKTEIIQIDFSEGRNVYEKISANLQNKEIGILVNNVGVIMPYPMIFGEITEDCIWSHVNVNCAAAPALTKLVLPGMLERKRGAIINLASIAARGSVPLLGIYAASKAFVEFFSESLDAEYKDSGIVVQTVTPSYVSSNMTWYSDKVHKPRFFVPTASRFAAHALATLGYSKYTTGYWTHGLMAFIVDNFYPRTMWSISCKLTNENLVQDMRNSKKL</sequence>
<organism evidence="6 7">
    <name type="scientific">Halocaridina rubra</name>
    <name type="common">Hawaiian red shrimp</name>
    <dbReference type="NCBI Taxonomy" id="373956"/>
    <lineage>
        <taxon>Eukaryota</taxon>
        <taxon>Metazoa</taxon>
        <taxon>Ecdysozoa</taxon>
        <taxon>Arthropoda</taxon>
        <taxon>Crustacea</taxon>
        <taxon>Multicrustacea</taxon>
        <taxon>Malacostraca</taxon>
        <taxon>Eumalacostraca</taxon>
        <taxon>Eucarida</taxon>
        <taxon>Decapoda</taxon>
        <taxon>Pleocyemata</taxon>
        <taxon>Caridea</taxon>
        <taxon>Atyoidea</taxon>
        <taxon>Atyidae</taxon>
        <taxon>Halocaridina</taxon>
    </lineage>
</organism>
<evidence type="ECO:0000256" key="3">
    <source>
        <dbReference type="ARBA" id="ARBA00023128"/>
    </source>
</evidence>
<dbReference type="InterPro" id="IPR052149">
    <property type="entry name" value="17-beta-HSD3-like"/>
</dbReference>
<dbReference type="InterPro" id="IPR002347">
    <property type="entry name" value="SDR_fam"/>
</dbReference>
<comment type="similarity">
    <text evidence="4">Belongs to the short-chain dehydrogenases/reductases (SDR) family. 17-beta-HSD 3 subfamily.</text>
</comment>
<dbReference type="PANTHER" id="PTHR44889">
    <property type="entry name" value="INACTIVE HYDROXYSTEROID DEHYDROGENASE-LIKE PROTEIN 1"/>
    <property type="match status" value="1"/>
</dbReference>
<dbReference type="AlphaFoldDB" id="A0AAN9A761"/>
<protein>
    <submittedName>
        <fullName evidence="6">Inactive hydroxysteroid dehydrogenase-like protein 1</fullName>
    </submittedName>
</protein>
<comment type="subcellular location">
    <subcellularLocation>
        <location evidence="1">Mitochondrion</location>
    </subcellularLocation>
</comment>
<proteinExistence type="inferred from homology"/>
<dbReference type="CDD" id="cd05356">
    <property type="entry name" value="17beta-HSD1_like_SDR_c"/>
    <property type="match status" value="1"/>
</dbReference>
<dbReference type="SUPFAM" id="SSF51735">
    <property type="entry name" value="NAD(P)-binding Rossmann-fold domains"/>
    <property type="match status" value="1"/>
</dbReference>
<gene>
    <name evidence="6" type="primary">HSDL1_2</name>
    <name evidence="6" type="ORF">SK128_007107</name>
</gene>
<dbReference type="InterPro" id="IPR036291">
    <property type="entry name" value="NAD(P)-bd_dom_sf"/>
</dbReference>
<feature type="transmembrane region" description="Helical" evidence="5">
    <location>
        <begin position="20"/>
        <end position="46"/>
    </location>
</feature>
<keyword evidence="2" id="KW-0521">NADP</keyword>